<feature type="non-terminal residue" evidence="1">
    <location>
        <position position="1"/>
    </location>
</feature>
<protein>
    <submittedName>
        <fullName evidence="1">Uncharacterized protein</fullName>
    </submittedName>
</protein>
<proteinExistence type="predicted"/>
<reference evidence="1" key="1">
    <citation type="journal article" date="2012" name="PLoS ONE">
        <title>Gene sets for utilization of primary and secondary nutrition supplies in the distal gut of endangered iberian lynx.</title>
        <authorList>
            <person name="Alcaide M."/>
            <person name="Messina E."/>
            <person name="Richter M."/>
            <person name="Bargiela R."/>
            <person name="Peplies J."/>
            <person name="Huws S.A."/>
            <person name="Newbold C.J."/>
            <person name="Golyshin P.N."/>
            <person name="Simon M.A."/>
            <person name="Lopez G."/>
            <person name="Yakimov M.M."/>
            <person name="Ferrer M."/>
        </authorList>
    </citation>
    <scope>NUCLEOTIDE SEQUENCE</scope>
</reference>
<accession>J9GSM5</accession>
<sequence length="35" mass="3665">ECTDMGRSFGSAATEHQTHFGALGLCVGLQRIAEA</sequence>
<dbReference type="AlphaFoldDB" id="J9GSM5"/>
<organism evidence="1">
    <name type="scientific">gut metagenome</name>
    <dbReference type="NCBI Taxonomy" id="749906"/>
    <lineage>
        <taxon>unclassified sequences</taxon>
        <taxon>metagenomes</taxon>
        <taxon>organismal metagenomes</taxon>
    </lineage>
</organism>
<comment type="caution">
    <text evidence="1">The sequence shown here is derived from an EMBL/GenBank/DDBJ whole genome shotgun (WGS) entry which is preliminary data.</text>
</comment>
<gene>
    <name evidence="1" type="ORF">EVA_08645</name>
</gene>
<evidence type="ECO:0000313" key="1">
    <source>
        <dbReference type="EMBL" id="EJX03250.1"/>
    </source>
</evidence>
<dbReference type="EMBL" id="AMCI01002239">
    <property type="protein sequence ID" value="EJX03250.1"/>
    <property type="molecule type" value="Genomic_DNA"/>
</dbReference>
<name>J9GSM5_9ZZZZ</name>